<dbReference type="WBParaSite" id="Csp11.Scaffold630.g19731.t1">
    <property type="protein sequence ID" value="Csp11.Scaffold630.g19731.t1"/>
    <property type="gene ID" value="Csp11.Scaffold630.g19731"/>
</dbReference>
<evidence type="ECO:0000313" key="2">
    <source>
        <dbReference type="WBParaSite" id="Csp11.Scaffold630.g19731.t1"/>
    </source>
</evidence>
<keyword evidence="1" id="KW-1185">Reference proteome</keyword>
<accession>A0A1I7UVE3</accession>
<organism evidence="1 2">
    <name type="scientific">Caenorhabditis tropicalis</name>
    <dbReference type="NCBI Taxonomy" id="1561998"/>
    <lineage>
        <taxon>Eukaryota</taxon>
        <taxon>Metazoa</taxon>
        <taxon>Ecdysozoa</taxon>
        <taxon>Nematoda</taxon>
        <taxon>Chromadorea</taxon>
        <taxon>Rhabditida</taxon>
        <taxon>Rhabditina</taxon>
        <taxon>Rhabditomorpha</taxon>
        <taxon>Rhabditoidea</taxon>
        <taxon>Rhabditidae</taxon>
        <taxon>Peloderinae</taxon>
        <taxon>Caenorhabditis</taxon>
    </lineage>
</organism>
<sequence>MDPNPINQDIYNQLEASLQQFLAYQQLNRAPPVEPVPAPPPHQLGANDLFNLGLLAPFQQPPPQIPALYPPPAPNPTVPISAYSGLHSFKPPTDMLHPMLQPYYGLNSPFNYTQHYSGVAEAQNPAQPQDIVIPDQFNVPGYHLLTTASNWSLNEPSDQPQESGVSKKELFSQIETWCQENLINQRIFAEKVLKEYLSVPLRNSRIPAKKQDEVVKSAYDFLASSDADKTNTREMLLKMQTEEKAMTAHLNYCSYGLAESIRFEEFTQYFNQELPVNKTLVVHNLDAQVKKWTKSVKVSTPQFLSKALGIKGKTST</sequence>
<dbReference type="AlphaFoldDB" id="A0A1I7UVE3"/>
<evidence type="ECO:0000313" key="1">
    <source>
        <dbReference type="Proteomes" id="UP000095282"/>
    </source>
</evidence>
<protein>
    <submittedName>
        <fullName evidence="2">CUT domain-containing protein</fullName>
    </submittedName>
</protein>
<name>A0A1I7UVE3_9PELO</name>
<reference evidence="2" key="1">
    <citation type="submission" date="2016-11" db="UniProtKB">
        <authorList>
            <consortium name="WormBaseParasite"/>
        </authorList>
    </citation>
    <scope>IDENTIFICATION</scope>
</reference>
<dbReference type="Proteomes" id="UP000095282">
    <property type="component" value="Unplaced"/>
</dbReference>
<proteinExistence type="predicted"/>